<dbReference type="InterPro" id="IPR019999">
    <property type="entry name" value="Anth_synth_I-like"/>
</dbReference>
<dbReference type="PANTHER" id="PTHR11236:SF50">
    <property type="entry name" value="AMINODEOXYCHORISMATE SYNTHASE COMPONENT 1"/>
    <property type="match status" value="1"/>
</dbReference>
<dbReference type="SUPFAM" id="SSF56322">
    <property type="entry name" value="ADC synthase"/>
    <property type="match status" value="1"/>
</dbReference>
<organism evidence="2 3">
    <name type="scientific">Nakamurella antarctica</name>
    <dbReference type="NCBI Taxonomy" id="1902245"/>
    <lineage>
        <taxon>Bacteria</taxon>
        <taxon>Bacillati</taxon>
        <taxon>Actinomycetota</taxon>
        <taxon>Actinomycetes</taxon>
        <taxon>Nakamurellales</taxon>
        <taxon>Nakamurellaceae</taxon>
        <taxon>Nakamurella</taxon>
    </lineage>
</organism>
<dbReference type="InterPro" id="IPR015890">
    <property type="entry name" value="Chorismate_C"/>
</dbReference>
<dbReference type="InterPro" id="IPR005801">
    <property type="entry name" value="ADC_synthase"/>
</dbReference>
<protein>
    <submittedName>
        <fullName evidence="2">Anthranilate synthase component I family protein</fullName>
    </submittedName>
</protein>
<reference evidence="2 3" key="2">
    <citation type="submission" date="2018-12" db="EMBL/GenBank/DDBJ databases">
        <title>Nakamurella antarcticus sp. nov., isolated from Antarctica South Shetland Islands soil.</title>
        <authorList>
            <person name="Peng F."/>
        </authorList>
    </citation>
    <scope>NUCLEOTIDE SEQUENCE [LARGE SCALE GENOMIC DNA]</scope>
    <source>
        <strain evidence="2 3">S14-144</strain>
    </source>
</reference>
<accession>A0A3G8ZUC6</accession>
<dbReference type="RefSeq" id="WP_124798311.1">
    <property type="nucleotide sequence ID" value="NZ_CP034170.1"/>
</dbReference>
<dbReference type="Pfam" id="PF00425">
    <property type="entry name" value="Chorismate_bind"/>
    <property type="match status" value="1"/>
</dbReference>
<dbReference type="Proteomes" id="UP000268084">
    <property type="component" value="Chromosome"/>
</dbReference>
<evidence type="ECO:0000259" key="1">
    <source>
        <dbReference type="Pfam" id="PF00425"/>
    </source>
</evidence>
<evidence type="ECO:0000313" key="2">
    <source>
        <dbReference type="EMBL" id="AZI57626.1"/>
    </source>
</evidence>
<dbReference type="KEGG" id="nak:EH165_05110"/>
<dbReference type="PRINTS" id="PR00095">
    <property type="entry name" value="ANTSNTHASEI"/>
</dbReference>
<gene>
    <name evidence="2" type="ORF">EH165_05110</name>
</gene>
<name>A0A3G8ZUC6_9ACTN</name>
<dbReference type="PANTHER" id="PTHR11236">
    <property type="entry name" value="AMINOBENZOATE/ANTHRANILATE SYNTHASE"/>
    <property type="match status" value="1"/>
</dbReference>
<dbReference type="EMBL" id="CP034170">
    <property type="protein sequence ID" value="AZI57626.1"/>
    <property type="molecule type" value="Genomic_DNA"/>
</dbReference>
<dbReference type="GO" id="GO:0046820">
    <property type="term" value="F:4-amino-4-deoxychorismate synthase activity"/>
    <property type="evidence" value="ECO:0007669"/>
    <property type="project" value="TreeGrafter"/>
</dbReference>
<dbReference type="Gene3D" id="3.60.120.10">
    <property type="entry name" value="Anthranilate synthase"/>
    <property type="match status" value="1"/>
</dbReference>
<feature type="domain" description="Chorismate-utilising enzyme C-terminal" evidence="1">
    <location>
        <begin position="80"/>
        <end position="331"/>
    </location>
</feature>
<sequence>MAARPWAYFDGLLATDLVDSVDLQKNPQALERGGWWAVAATFEGELRAYRFARVAPGPLPAASGTWSGIPSASWRSSLDRTAYLAGVRAIRENIRSGDVYQVNLCRVLSAELPPADHADPAALAAILADGNPAPYQGTIFNGAEWVVTASPELYLSRNGDAITSAPIKGTAPTPDTFAYKDIAENIMITDLVRNDLNRICTPTSVRVQTLLETQSHPGLAHLVSTVAGTLRGGVGWADIFTATFPPGSVTGAPKIRALQVISDLEPVPRGPYCGAVGYVDADNHTAELAVGIRSFFSTTDDAGRRRINFGTGAGITFPSDPLAEWEETELKAARLMALVQPPQEPRSSG</sequence>
<dbReference type="GO" id="GO:0000162">
    <property type="term" value="P:L-tryptophan biosynthetic process"/>
    <property type="evidence" value="ECO:0007669"/>
    <property type="project" value="TreeGrafter"/>
</dbReference>
<evidence type="ECO:0000313" key="3">
    <source>
        <dbReference type="Proteomes" id="UP000268084"/>
    </source>
</evidence>
<dbReference type="AlphaFoldDB" id="A0A3G8ZUC6"/>
<keyword evidence="3" id="KW-1185">Reference proteome</keyword>
<proteinExistence type="predicted"/>
<reference evidence="2 3" key="1">
    <citation type="submission" date="2018-11" db="EMBL/GenBank/DDBJ databases">
        <authorList>
            <person name="Da X."/>
        </authorList>
    </citation>
    <scope>NUCLEOTIDE SEQUENCE [LARGE SCALE GENOMIC DNA]</scope>
    <source>
        <strain evidence="2 3">S14-144</strain>
    </source>
</reference>
<dbReference type="OrthoDB" id="3518032at2"/>